<dbReference type="FunFam" id="1.10.1040.10:FF:000017">
    <property type="entry name" value="2-dehydropantoate 2-reductase"/>
    <property type="match status" value="1"/>
</dbReference>
<dbReference type="SUPFAM" id="SSF51735">
    <property type="entry name" value="NAD(P)-binding Rossmann-fold domains"/>
    <property type="match status" value="1"/>
</dbReference>
<dbReference type="Gene3D" id="3.40.50.720">
    <property type="entry name" value="NAD(P)-binding Rossmann-like Domain"/>
    <property type="match status" value="1"/>
</dbReference>
<keyword evidence="7 11" id="KW-0521">NADP</keyword>
<feature type="domain" description="Ketopantoate reductase N-terminal" evidence="12">
    <location>
        <begin position="25"/>
        <end position="180"/>
    </location>
</feature>
<evidence type="ECO:0000256" key="8">
    <source>
        <dbReference type="ARBA" id="ARBA00023002"/>
    </source>
</evidence>
<proteinExistence type="inferred from homology"/>
<dbReference type="InterPro" id="IPR013752">
    <property type="entry name" value="KPA_reductase"/>
</dbReference>
<dbReference type="InterPro" id="IPR008927">
    <property type="entry name" value="6-PGluconate_DH-like_C_sf"/>
</dbReference>
<evidence type="ECO:0000256" key="11">
    <source>
        <dbReference type="RuleBase" id="RU362068"/>
    </source>
</evidence>
<evidence type="ECO:0000256" key="7">
    <source>
        <dbReference type="ARBA" id="ARBA00022857"/>
    </source>
</evidence>
<keyword evidence="8 11" id="KW-0560">Oxidoreductase</keyword>
<reference evidence="15" key="1">
    <citation type="submission" date="2018-11" db="EMBL/GenBank/DDBJ databases">
        <title>Complete genome sequence of Paenibacillus sp. ML311-T8.</title>
        <authorList>
            <person name="Nam Y.-D."/>
            <person name="Kang J."/>
            <person name="Chung W.-H."/>
            <person name="Park Y.S."/>
        </authorList>
    </citation>
    <scope>NUCLEOTIDE SEQUENCE [LARGE SCALE GENOMIC DNA]</scope>
    <source>
        <strain evidence="15">ML311-T8</strain>
    </source>
</reference>
<dbReference type="KEGG" id="ppsc:EHS13_13155"/>
<dbReference type="Gene3D" id="1.10.1040.10">
    <property type="entry name" value="N-(1-d-carboxylethyl)-l-norvaline Dehydrogenase, domain 2"/>
    <property type="match status" value="1"/>
</dbReference>
<comment type="catalytic activity">
    <reaction evidence="10 11">
        <text>(R)-pantoate + NADP(+) = 2-dehydropantoate + NADPH + H(+)</text>
        <dbReference type="Rhea" id="RHEA:16233"/>
        <dbReference type="ChEBI" id="CHEBI:11561"/>
        <dbReference type="ChEBI" id="CHEBI:15378"/>
        <dbReference type="ChEBI" id="CHEBI:15980"/>
        <dbReference type="ChEBI" id="CHEBI:57783"/>
        <dbReference type="ChEBI" id="CHEBI:58349"/>
        <dbReference type="EC" id="1.1.1.169"/>
    </reaction>
</comment>
<dbReference type="GO" id="GO:0015940">
    <property type="term" value="P:pantothenate biosynthetic process"/>
    <property type="evidence" value="ECO:0007669"/>
    <property type="project" value="UniProtKB-UniPathway"/>
</dbReference>
<name>A0A6B8RK71_9BACL</name>
<dbReference type="NCBIfam" id="TIGR00745">
    <property type="entry name" value="apbA_panE"/>
    <property type="match status" value="1"/>
</dbReference>
<evidence type="ECO:0000259" key="12">
    <source>
        <dbReference type="Pfam" id="PF02558"/>
    </source>
</evidence>
<evidence type="ECO:0000256" key="3">
    <source>
        <dbReference type="ARBA" id="ARBA00007870"/>
    </source>
</evidence>
<dbReference type="InterPro" id="IPR036291">
    <property type="entry name" value="NAD(P)-bd_dom_sf"/>
</dbReference>
<evidence type="ECO:0000313" key="14">
    <source>
        <dbReference type="EMBL" id="QGQ95758.1"/>
    </source>
</evidence>
<dbReference type="Proteomes" id="UP000426246">
    <property type="component" value="Chromosome"/>
</dbReference>
<comment type="pathway">
    <text evidence="2 11">Cofactor biosynthesis; (R)-pantothenate biosynthesis; (R)-pantoate from 3-methyl-2-oxobutanoate: step 2/2.</text>
</comment>
<accession>A0A6B8RK71</accession>
<evidence type="ECO:0000256" key="4">
    <source>
        <dbReference type="ARBA" id="ARBA00013014"/>
    </source>
</evidence>
<dbReference type="UniPathway" id="UPA00028">
    <property type="reaction ID" value="UER00004"/>
</dbReference>
<dbReference type="InterPro" id="IPR050838">
    <property type="entry name" value="Ketopantoate_reductase"/>
</dbReference>
<feature type="domain" description="Ketopantoate reductase C-terminal" evidence="13">
    <location>
        <begin position="213"/>
        <end position="335"/>
    </location>
</feature>
<dbReference type="InterPro" id="IPR013328">
    <property type="entry name" value="6PGD_dom2"/>
</dbReference>
<evidence type="ECO:0000259" key="13">
    <source>
        <dbReference type="Pfam" id="PF08546"/>
    </source>
</evidence>
<evidence type="ECO:0000256" key="5">
    <source>
        <dbReference type="ARBA" id="ARBA00019465"/>
    </source>
</evidence>
<dbReference type="PANTHER" id="PTHR43765:SF2">
    <property type="entry name" value="2-DEHYDROPANTOATE 2-REDUCTASE"/>
    <property type="match status" value="1"/>
</dbReference>
<keyword evidence="6 11" id="KW-0566">Pantothenate biosynthesis</keyword>
<evidence type="ECO:0000256" key="10">
    <source>
        <dbReference type="ARBA" id="ARBA00048793"/>
    </source>
</evidence>
<evidence type="ECO:0000256" key="6">
    <source>
        <dbReference type="ARBA" id="ARBA00022655"/>
    </source>
</evidence>
<comment type="function">
    <text evidence="1 11">Catalyzes the NADPH-dependent reduction of ketopantoate into pantoic acid.</text>
</comment>
<dbReference type="EMBL" id="CP034235">
    <property type="protein sequence ID" value="QGQ95758.1"/>
    <property type="molecule type" value="Genomic_DNA"/>
</dbReference>
<dbReference type="EC" id="1.1.1.169" evidence="4 11"/>
<dbReference type="GO" id="GO:0008677">
    <property type="term" value="F:2-dehydropantoate 2-reductase activity"/>
    <property type="evidence" value="ECO:0007669"/>
    <property type="project" value="UniProtKB-EC"/>
</dbReference>
<dbReference type="Pfam" id="PF02558">
    <property type="entry name" value="ApbA"/>
    <property type="match status" value="1"/>
</dbReference>
<dbReference type="InterPro" id="IPR013332">
    <property type="entry name" value="KPR_N"/>
</dbReference>
<comment type="similarity">
    <text evidence="3 11">Belongs to the ketopantoate reductase family.</text>
</comment>
<organism evidence="14 15">
    <name type="scientific">Paenibacillus psychroresistens</name>
    <dbReference type="NCBI Taxonomy" id="1778678"/>
    <lineage>
        <taxon>Bacteria</taxon>
        <taxon>Bacillati</taxon>
        <taxon>Bacillota</taxon>
        <taxon>Bacilli</taxon>
        <taxon>Bacillales</taxon>
        <taxon>Paenibacillaceae</taxon>
        <taxon>Paenibacillus</taxon>
    </lineage>
</organism>
<dbReference type="Pfam" id="PF08546">
    <property type="entry name" value="ApbA_C"/>
    <property type="match status" value="1"/>
</dbReference>
<evidence type="ECO:0000313" key="15">
    <source>
        <dbReference type="Proteomes" id="UP000426246"/>
    </source>
</evidence>
<dbReference type="SUPFAM" id="SSF48179">
    <property type="entry name" value="6-phosphogluconate dehydrogenase C-terminal domain-like"/>
    <property type="match status" value="1"/>
</dbReference>
<sequence>MAKVFFMCKYAILKKRENEVHPVRIRIVGAGALGLLFASKIAATAAIVDLITHTQEQSDLLTAKGILAVSSQEEIVYSVDAFSMHTITGAAELLEPVDWLFLMVKQKDITAALLQQLLLLVTPTTRIVCFQNGIGHMELLKQHFSNDRLYAAITTEGALKLSAASFRHSGHGTTWIGRLENMSSDSVEWDEAEIILQTMLIEAGFNVFLSKKIISNIWNKLLINAVINPLTAILQIKNGALLESLYIKDLMSVLFEEGCLVARAANITIADNLWEQLIHVCEKTAENQSSMLKDILEGRTTEIDWINGALIQYANQYKLALPTHQAFYKMIKHLESR</sequence>
<evidence type="ECO:0000256" key="9">
    <source>
        <dbReference type="ARBA" id="ARBA00032024"/>
    </source>
</evidence>
<protein>
    <recommendedName>
        <fullName evidence="5 11">2-dehydropantoate 2-reductase</fullName>
        <ecNumber evidence="4 11">1.1.1.169</ecNumber>
    </recommendedName>
    <alternativeName>
        <fullName evidence="9 11">Ketopantoate reductase</fullName>
    </alternativeName>
</protein>
<dbReference type="GO" id="GO:0005737">
    <property type="term" value="C:cytoplasm"/>
    <property type="evidence" value="ECO:0007669"/>
    <property type="project" value="TreeGrafter"/>
</dbReference>
<dbReference type="GO" id="GO:0050661">
    <property type="term" value="F:NADP binding"/>
    <property type="evidence" value="ECO:0007669"/>
    <property type="project" value="TreeGrafter"/>
</dbReference>
<gene>
    <name evidence="14" type="ORF">EHS13_13155</name>
</gene>
<evidence type="ECO:0000256" key="2">
    <source>
        <dbReference type="ARBA" id="ARBA00004994"/>
    </source>
</evidence>
<evidence type="ECO:0000256" key="1">
    <source>
        <dbReference type="ARBA" id="ARBA00002919"/>
    </source>
</evidence>
<keyword evidence="15" id="KW-1185">Reference proteome</keyword>
<dbReference type="AlphaFoldDB" id="A0A6B8RK71"/>
<dbReference type="InterPro" id="IPR003710">
    <property type="entry name" value="ApbA"/>
</dbReference>
<dbReference type="PANTHER" id="PTHR43765">
    <property type="entry name" value="2-DEHYDROPANTOATE 2-REDUCTASE-RELATED"/>
    <property type="match status" value="1"/>
</dbReference>